<keyword evidence="2" id="KW-0547">Nucleotide-binding</keyword>
<keyword evidence="3 5" id="KW-0067">ATP-binding</keyword>
<evidence type="ECO:0000256" key="1">
    <source>
        <dbReference type="ARBA" id="ARBA00022448"/>
    </source>
</evidence>
<dbReference type="SMART" id="SM00382">
    <property type="entry name" value="AAA"/>
    <property type="match status" value="1"/>
</dbReference>
<comment type="caution">
    <text evidence="5">The sequence shown here is derived from an EMBL/GenBank/DDBJ whole genome shotgun (WGS) entry which is preliminary data.</text>
</comment>
<dbReference type="InterPro" id="IPR015854">
    <property type="entry name" value="ABC_transpr_LolD-like"/>
</dbReference>
<evidence type="ECO:0000256" key="3">
    <source>
        <dbReference type="ARBA" id="ARBA00022840"/>
    </source>
</evidence>
<dbReference type="PANTHER" id="PTHR24220">
    <property type="entry name" value="IMPORT ATP-BINDING PROTEIN"/>
    <property type="match status" value="1"/>
</dbReference>
<evidence type="ECO:0000256" key="2">
    <source>
        <dbReference type="ARBA" id="ARBA00022741"/>
    </source>
</evidence>
<dbReference type="PROSITE" id="PS00211">
    <property type="entry name" value="ABC_TRANSPORTER_1"/>
    <property type="match status" value="1"/>
</dbReference>
<dbReference type="Proteomes" id="UP000280698">
    <property type="component" value="Unassembled WGS sequence"/>
</dbReference>
<dbReference type="RefSeq" id="WP_123240435.1">
    <property type="nucleotide sequence ID" value="NZ_JAAHBY010000018.1"/>
</dbReference>
<evidence type="ECO:0000259" key="4">
    <source>
        <dbReference type="PROSITE" id="PS50893"/>
    </source>
</evidence>
<dbReference type="Gene3D" id="3.40.50.300">
    <property type="entry name" value="P-loop containing nucleotide triphosphate hydrolases"/>
    <property type="match status" value="1"/>
</dbReference>
<dbReference type="InterPro" id="IPR003439">
    <property type="entry name" value="ABC_transporter-like_ATP-bd"/>
</dbReference>
<keyword evidence="6" id="KW-1185">Reference proteome</keyword>
<accession>A0ABX9WHW8</accession>
<evidence type="ECO:0000313" key="6">
    <source>
        <dbReference type="Proteomes" id="UP000280698"/>
    </source>
</evidence>
<dbReference type="PROSITE" id="PS50893">
    <property type="entry name" value="ABC_TRANSPORTER_2"/>
    <property type="match status" value="1"/>
</dbReference>
<dbReference type="InterPro" id="IPR027417">
    <property type="entry name" value="P-loop_NTPase"/>
</dbReference>
<dbReference type="InterPro" id="IPR017911">
    <property type="entry name" value="MacB-like_ATP-bd"/>
</dbReference>
<dbReference type="EMBL" id="RJLN01000018">
    <property type="protein sequence ID" value="RNL99689.1"/>
    <property type="molecule type" value="Genomic_DNA"/>
</dbReference>
<keyword evidence="1" id="KW-0813">Transport</keyword>
<reference evidence="5 6" key="1">
    <citation type="submission" date="2018-11" db="EMBL/GenBank/DDBJ databases">
        <title>Micromonospora sp. PPF5-17, a new actinomycetes isolated from a hot spring soil.</title>
        <authorList>
            <person name="Thawai C."/>
        </authorList>
    </citation>
    <scope>NUCLEOTIDE SEQUENCE [LARGE SCALE GENOMIC DNA]</scope>
    <source>
        <strain evidence="5 6">PPF5-17</strain>
    </source>
</reference>
<dbReference type="InterPro" id="IPR017871">
    <property type="entry name" value="ABC_transporter-like_CS"/>
</dbReference>
<dbReference type="SUPFAM" id="SSF52540">
    <property type="entry name" value="P-loop containing nucleoside triphosphate hydrolases"/>
    <property type="match status" value="1"/>
</dbReference>
<organism evidence="5 6">
    <name type="scientific">Micromonospora solifontis</name>
    <dbReference type="NCBI Taxonomy" id="2487138"/>
    <lineage>
        <taxon>Bacteria</taxon>
        <taxon>Bacillati</taxon>
        <taxon>Actinomycetota</taxon>
        <taxon>Actinomycetes</taxon>
        <taxon>Micromonosporales</taxon>
        <taxon>Micromonosporaceae</taxon>
        <taxon>Micromonospora</taxon>
    </lineage>
</organism>
<dbReference type="CDD" id="cd03255">
    <property type="entry name" value="ABC_MJ0796_LolCDE_FtsE"/>
    <property type="match status" value="1"/>
</dbReference>
<gene>
    <name evidence="5" type="ORF">EFE23_08920</name>
</gene>
<sequence length="237" mass="25508">MNAIAAVEPDTSRRHGLVLRDVSLQHGDGPDLVRALDEVNLTVAPGEFTAVVGPSGAGKSSLLAVAGGLTRPTAGTVLVAGHDLTAGGQRARAALRREHIGFVFQSGNLLPALTARDQVRLPLQFASGGRRGRRDPRDLLAEVGMAEKADRRPHQLSGGERQRVGIARALVTEPRLLLVDEPTAALDRARSHEVVRLLAREAKQRRVAVVMVTHDHDVLEHCDTVYEMVDGRLSRHG</sequence>
<feature type="domain" description="ABC transporter" evidence="4">
    <location>
        <begin position="17"/>
        <end position="237"/>
    </location>
</feature>
<dbReference type="InterPro" id="IPR003593">
    <property type="entry name" value="AAA+_ATPase"/>
</dbReference>
<dbReference type="Pfam" id="PF00005">
    <property type="entry name" value="ABC_tran"/>
    <property type="match status" value="1"/>
</dbReference>
<protein>
    <submittedName>
        <fullName evidence="5">ABC transporter ATP-binding protein</fullName>
    </submittedName>
</protein>
<name>A0ABX9WHW8_9ACTN</name>
<dbReference type="GO" id="GO:0005524">
    <property type="term" value="F:ATP binding"/>
    <property type="evidence" value="ECO:0007669"/>
    <property type="project" value="UniProtKB-KW"/>
</dbReference>
<dbReference type="PANTHER" id="PTHR24220:SF685">
    <property type="entry name" value="ABC TRANSPORTER RELATED"/>
    <property type="match status" value="1"/>
</dbReference>
<proteinExistence type="predicted"/>
<evidence type="ECO:0000313" key="5">
    <source>
        <dbReference type="EMBL" id="RNL99689.1"/>
    </source>
</evidence>